<comment type="similarity">
    <text evidence="1">Belongs to the group II decarboxylase family.</text>
</comment>
<dbReference type="OrthoDB" id="3335676at2"/>
<evidence type="ECO:0000313" key="4">
    <source>
        <dbReference type="EMBL" id="SDC31262.1"/>
    </source>
</evidence>
<dbReference type="PANTHER" id="PTHR46101:SF18">
    <property type="entry name" value="HISTIDINE DECARBOXYLASE"/>
    <property type="match status" value="1"/>
</dbReference>
<keyword evidence="4" id="KW-0456">Lyase</keyword>
<feature type="region of interest" description="Disordered" evidence="3">
    <location>
        <begin position="1"/>
        <end position="31"/>
    </location>
</feature>
<dbReference type="Proteomes" id="UP000199501">
    <property type="component" value="Unassembled WGS sequence"/>
</dbReference>
<reference evidence="5" key="1">
    <citation type="submission" date="2016-10" db="EMBL/GenBank/DDBJ databases">
        <authorList>
            <person name="Varghese N."/>
            <person name="Submissions S."/>
        </authorList>
    </citation>
    <scope>NUCLEOTIDE SEQUENCE [LARGE SCALE GENOMIC DNA]</scope>
    <source>
        <strain evidence="5">IBRC-M 10403</strain>
    </source>
</reference>
<dbReference type="EMBL" id="FMZZ01000001">
    <property type="protein sequence ID" value="SDC31262.1"/>
    <property type="molecule type" value="Genomic_DNA"/>
</dbReference>
<evidence type="ECO:0000256" key="1">
    <source>
        <dbReference type="ARBA" id="ARBA00009533"/>
    </source>
</evidence>
<dbReference type="InterPro" id="IPR015421">
    <property type="entry name" value="PyrdxlP-dep_Trfase_major"/>
</dbReference>
<evidence type="ECO:0000256" key="2">
    <source>
        <dbReference type="ARBA" id="ARBA00022793"/>
    </source>
</evidence>
<gene>
    <name evidence="4" type="ORF">SAMN05216174_101952</name>
</gene>
<name>A0A1G6KJG9_9PSEU</name>
<protein>
    <submittedName>
        <fullName evidence="4">L-histidine carboxy-lyase (Histamine-forming)</fullName>
    </submittedName>
</protein>
<organism evidence="4 5">
    <name type="scientific">Actinokineospora iranica</name>
    <dbReference type="NCBI Taxonomy" id="1271860"/>
    <lineage>
        <taxon>Bacteria</taxon>
        <taxon>Bacillati</taxon>
        <taxon>Actinomycetota</taxon>
        <taxon>Actinomycetes</taxon>
        <taxon>Pseudonocardiales</taxon>
        <taxon>Pseudonocardiaceae</taxon>
        <taxon>Actinokineospora</taxon>
    </lineage>
</organism>
<keyword evidence="5" id="KW-1185">Reference proteome</keyword>
<dbReference type="AlphaFoldDB" id="A0A1G6KJG9"/>
<dbReference type="PROSITE" id="PS00392">
    <property type="entry name" value="DDC_GAD_HDC_YDC"/>
    <property type="match status" value="1"/>
</dbReference>
<dbReference type="PANTHER" id="PTHR46101">
    <property type="match status" value="1"/>
</dbReference>
<dbReference type="InterPro" id="IPR015424">
    <property type="entry name" value="PyrdxlP-dep_Trfase"/>
</dbReference>
<dbReference type="Gene3D" id="3.40.640.10">
    <property type="entry name" value="Type I PLP-dependent aspartate aminotransferase-like (Major domain)"/>
    <property type="match status" value="1"/>
</dbReference>
<dbReference type="RefSeq" id="WP_139190511.1">
    <property type="nucleotide sequence ID" value="NZ_FMZZ01000001.1"/>
</dbReference>
<keyword evidence="2" id="KW-0210">Decarboxylase</keyword>
<accession>A0A1G6KJG9</accession>
<dbReference type="STRING" id="1271860.SAMN05216174_101952"/>
<feature type="region of interest" description="Disordered" evidence="3">
    <location>
        <begin position="572"/>
        <end position="602"/>
    </location>
</feature>
<dbReference type="SUPFAM" id="SSF53383">
    <property type="entry name" value="PLP-dependent transferases"/>
    <property type="match status" value="1"/>
</dbReference>
<dbReference type="InterPro" id="IPR051151">
    <property type="entry name" value="Group_II_Decarboxylase"/>
</dbReference>
<evidence type="ECO:0000256" key="3">
    <source>
        <dbReference type="SAM" id="MobiDB-lite"/>
    </source>
</evidence>
<dbReference type="GO" id="GO:0016831">
    <property type="term" value="F:carboxy-lyase activity"/>
    <property type="evidence" value="ECO:0007669"/>
    <property type="project" value="UniProtKB-KW"/>
</dbReference>
<sequence>MTQIDGRPSEQTIERTREEPVIPAQQSWSPAPQQLSLTDEEFELGPNGVPPDKRFRALNRLAAFLEDKRDHMLGYQVTEDMDAYQEDLSRFMKMHCNNLGDPFQAGGYKVNTKPLERAVLKYFTKLWHGIPYKAGKKDSCWGYGLSMGATEGNLYAMWNARDYLEGKRLLSSGDTLKIQPLSYVAPMAAEGKDHAYEPVIFYSQDTHYSFAKAIRVLKLPTFGQMGRDRYPNDCPLGGEWPDEVPSALPPKTGKDDQYPSFGPGSIDVDKLVVLVKFFAEKGYPIIVNLNYGSTFKCAYDDVRAVSDRLITVFGDNGLISRDVEYEGGGSEKRRGFWIHVDGALGAGYMPFLDMAAKDPKYGYEPEVDIPEFDFGLKSTYDSGLPGEKPVNVDMVSSIALSGHKWMGAPWPCGILVTKVKYQMQPPGQAEYIGSLDTTFAGSRNGFSPIVMWDHLAQHPDDRQISKAVHSQRMAAYLVEKLKMVEKYWRNKNEDDTLDLFIDRTPLAITVRFRRPNPDIVAKYSLSTVTMRMIPDDDTSIRHLAHAFCMSFTTQDRIDTFALDLCGDDAFDFDETTPTPQPSPRFDAGVPMAQSPFADRGFA</sequence>
<proteinExistence type="inferred from homology"/>
<evidence type="ECO:0000313" key="5">
    <source>
        <dbReference type="Proteomes" id="UP000199501"/>
    </source>
</evidence>
<dbReference type="InterPro" id="IPR021115">
    <property type="entry name" value="Pyridoxal-P_BS"/>
</dbReference>